<dbReference type="Pfam" id="PF10135">
    <property type="entry name" value="Rod-binding"/>
    <property type="match status" value="1"/>
</dbReference>
<organism evidence="3 4">
    <name type="scientific">Rhizomicrobium electricum</name>
    <dbReference type="NCBI Taxonomy" id="480070"/>
    <lineage>
        <taxon>Bacteria</taxon>
        <taxon>Pseudomonadati</taxon>
        <taxon>Pseudomonadota</taxon>
        <taxon>Alphaproteobacteria</taxon>
        <taxon>Micropepsales</taxon>
        <taxon>Micropepsaceae</taxon>
        <taxon>Rhizomicrobium</taxon>
    </lineage>
</organism>
<evidence type="ECO:0000313" key="3">
    <source>
        <dbReference type="EMBL" id="GAA0587597.1"/>
    </source>
</evidence>
<gene>
    <name evidence="3" type="ORF">GCM10008942_40780</name>
</gene>
<keyword evidence="4" id="KW-1185">Reference proteome</keyword>
<name>A0ABN1FC04_9PROT</name>
<protein>
    <submittedName>
        <fullName evidence="3">Rod-binding protein</fullName>
    </submittedName>
</protein>
<evidence type="ECO:0000259" key="2">
    <source>
        <dbReference type="Pfam" id="PF10135"/>
    </source>
</evidence>
<accession>A0ABN1FC04</accession>
<evidence type="ECO:0000313" key="4">
    <source>
        <dbReference type="Proteomes" id="UP001499951"/>
    </source>
</evidence>
<feature type="domain" description="Flagellar protein FlgJ N-terminal" evidence="2">
    <location>
        <begin position="47"/>
        <end position="89"/>
    </location>
</feature>
<proteinExistence type="predicted"/>
<evidence type="ECO:0000256" key="1">
    <source>
        <dbReference type="SAM" id="MobiDB-lite"/>
    </source>
</evidence>
<reference evidence="3 4" key="1">
    <citation type="journal article" date="2019" name="Int. J. Syst. Evol. Microbiol.">
        <title>The Global Catalogue of Microorganisms (GCM) 10K type strain sequencing project: providing services to taxonomists for standard genome sequencing and annotation.</title>
        <authorList>
            <consortium name="The Broad Institute Genomics Platform"/>
            <consortium name="The Broad Institute Genome Sequencing Center for Infectious Disease"/>
            <person name="Wu L."/>
            <person name="Ma J."/>
        </authorList>
    </citation>
    <scope>NUCLEOTIDE SEQUENCE [LARGE SCALE GENOMIC DNA]</scope>
    <source>
        <strain evidence="3 4">JCM 15089</strain>
    </source>
</reference>
<sequence>MSDVATQGMTAIQAAQIRTPAATGSRAQIQSKAQEFEGVFVAQMLGQMFEGISTDGPFGGGQGEQMFRSLMMDEYGKQIAKQGGIGIATSVTSELLKHQEAANAAATPADGTNPTEATKQ</sequence>
<feature type="compositionally biased region" description="Low complexity" evidence="1">
    <location>
        <begin position="101"/>
        <end position="120"/>
    </location>
</feature>
<dbReference type="InterPro" id="IPR019301">
    <property type="entry name" value="Flagellar_prot_FlgJ_N"/>
</dbReference>
<dbReference type="Proteomes" id="UP001499951">
    <property type="component" value="Unassembled WGS sequence"/>
</dbReference>
<dbReference type="EMBL" id="BAAADD010000013">
    <property type="protein sequence ID" value="GAA0587597.1"/>
    <property type="molecule type" value="Genomic_DNA"/>
</dbReference>
<feature type="region of interest" description="Disordered" evidence="1">
    <location>
        <begin position="99"/>
        <end position="120"/>
    </location>
</feature>
<comment type="caution">
    <text evidence="3">The sequence shown here is derived from an EMBL/GenBank/DDBJ whole genome shotgun (WGS) entry which is preliminary data.</text>
</comment>
<dbReference type="RefSeq" id="WP_166937469.1">
    <property type="nucleotide sequence ID" value="NZ_BAAADD010000013.1"/>
</dbReference>